<dbReference type="GO" id="GO:0000253">
    <property type="term" value="F:3-beta-hydroxysteroid 3-dehydrogenase (NADP+) activity"/>
    <property type="evidence" value="ECO:0007669"/>
    <property type="project" value="TreeGrafter"/>
</dbReference>
<dbReference type="Ensembl" id="ENSEAST00005051378.1">
    <property type="protein sequence ID" value="ENSEASP00005058861.1"/>
    <property type="gene ID" value="ENSEASG00005030766.1"/>
</dbReference>
<dbReference type="AlphaFoldDB" id="A0A9L0K013"/>
<dbReference type="GO" id="GO:0004303">
    <property type="term" value="F:estradiol 17-beta-dehydrogenase [NAD(P)+] activity"/>
    <property type="evidence" value="ECO:0007669"/>
    <property type="project" value="TreeGrafter"/>
</dbReference>
<dbReference type="GO" id="GO:0005789">
    <property type="term" value="C:endoplasmic reticulum membrane"/>
    <property type="evidence" value="ECO:0007669"/>
    <property type="project" value="TreeGrafter"/>
</dbReference>
<evidence type="ECO:0000313" key="1">
    <source>
        <dbReference type="Ensembl" id="ENSEASP00005058861.1"/>
    </source>
</evidence>
<dbReference type="SUPFAM" id="SSF51735">
    <property type="entry name" value="NAD(P)-binding Rossmann-fold domains"/>
    <property type="match status" value="1"/>
</dbReference>
<dbReference type="Gene3D" id="3.40.50.720">
    <property type="entry name" value="NAD(P)-binding Rossmann-like Domain"/>
    <property type="match status" value="1"/>
</dbReference>
<dbReference type="PANTHER" id="PTHR44442:SF1">
    <property type="entry name" value="3-KETO-STEROID REDUCTASE_17-BETA-HYDROXYSTEROID DEHYDROGENASE 7"/>
    <property type="match status" value="1"/>
</dbReference>
<reference evidence="1 2" key="1">
    <citation type="journal article" date="2020" name="Nat. Commun.">
        <title>Donkey genomes provide new insights into domestication and selection for coat color.</title>
        <authorList>
            <person name="Wang"/>
            <person name="C."/>
            <person name="Li"/>
            <person name="H."/>
            <person name="Guo"/>
            <person name="Y."/>
            <person name="Huang"/>
            <person name="J."/>
            <person name="Sun"/>
            <person name="Y."/>
            <person name="Min"/>
            <person name="J."/>
            <person name="Wang"/>
            <person name="J."/>
            <person name="Fang"/>
            <person name="X."/>
            <person name="Zhao"/>
            <person name="Z."/>
            <person name="Wang"/>
            <person name="S."/>
            <person name="Zhang"/>
            <person name="Y."/>
            <person name="Liu"/>
            <person name="Q."/>
            <person name="Jiang"/>
            <person name="Q."/>
            <person name="Wang"/>
            <person name="X."/>
            <person name="Guo"/>
            <person name="Y."/>
            <person name="Yang"/>
            <person name="C."/>
            <person name="Wang"/>
            <person name="Y."/>
            <person name="Tian"/>
            <person name="F."/>
            <person name="Zhuang"/>
            <person name="G."/>
            <person name="Fan"/>
            <person name="Y."/>
            <person name="Gao"/>
            <person name="Q."/>
            <person name="Li"/>
            <person name="Y."/>
            <person name="Ju"/>
            <person name="Z."/>
            <person name="Li"/>
            <person name="J."/>
            <person name="Li"/>
            <person name="R."/>
            <person name="Hou"/>
            <person name="M."/>
            <person name="Yang"/>
            <person name="G."/>
            <person name="Liu"/>
            <person name="G."/>
            <person name="Liu"/>
            <person name="W."/>
            <person name="Guo"/>
            <person name="J."/>
            <person name="Pan"/>
            <person name="S."/>
            <person name="Fan"/>
            <person name="G."/>
            <person name="Zhang"/>
            <person name="W."/>
            <person name="Zhang"/>
            <person name="R."/>
            <person name="Yu"/>
            <person name="J."/>
            <person name="Zhang"/>
            <person name="X."/>
            <person name="Yin"/>
            <person name="Q."/>
            <person name="Ji"/>
            <person name="C."/>
            <person name="Jin"/>
            <person name="Y."/>
            <person name="Yue"/>
            <person name="G."/>
            <person name="Liu"/>
            <person name="M."/>
            <person name="Xu"/>
            <person name="J."/>
            <person name="Liu"/>
            <person name="S."/>
            <person name="Jordana"/>
            <person name="J."/>
            <person name="Noce"/>
            <person name="A."/>
            <person name="Amills"/>
            <person name="M."/>
            <person name="Wu"/>
            <person name="D.D."/>
            <person name="Li"/>
            <person name="S."/>
            <person name="Zhou"/>
            <person name="X. and Zhong"/>
            <person name="J."/>
        </authorList>
    </citation>
    <scope>NUCLEOTIDE SEQUENCE [LARGE SCALE GENOMIC DNA]</scope>
</reference>
<reference evidence="1" key="2">
    <citation type="submission" date="2025-08" db="UniProtKB">
        <authorList>
            <consortium name="Ensembl"/>
        </authorList>
    </citation>
    <scope>IDENTIFICATION</scope>
</reference>
<dbReference type="InterPro" id="IPR002347">
    <property type="entry name" value="SDR_fam"/>
</dbReference>
<name>A0A9L0K013_EQUAS</name>
<dbReference type="GeneTree" id="ENSGT00390000013340"/>
<dbReference type="GO" id="GO:0047024">
    <property type="term" value="F:5-alpha-androstane-3-beta,17-beta-diol dehydrogenase (NADP+) activity"/>
    <property type="evidence" value="ECO:0007669"/>
    <property type="project" value="TreeGrafter"/>
</dbReference>
<proteinExistence type="predicted"/>
<evidence type="ECO:0000313" key="2">
    <source>
        <dbReference type="Proteomes" id="UP000694387"/>
    </source>
</evidence>
<keyword evidence="2" id="KW-1185">Reference proteome</keyword>
<protein>
    <recommendedName>
        <fullName evidence="3">3-keto-steroid reductase</fullName>
    </recommendedName>
</protein>
<reference evidence="1" key="3">
    <citation type="submission" date="2025-09" db="UniProtKB">
        <authorList>
            <consortium name="Ensembl"/>
        </authorList>
    </citation>
    <scope>IDENTIFICATION</scope>
</reference>
<accession>A0A9L0K013</accession>
<dbReference type="InterPro" id="IPR052834">
    <property type="entry name" value="3KSR/17beta-HSD"/>
</dbReference>
<dbReference type="Pfam" id="PF00106">
    <property type="entry name" value="adh_short"/>
    <property type="match status" value="1"/>
</dbReference>
<dbReference type="PANTHER" id="PTHR44442">
    <property type="entry name" value="3-KETO-STEROID REDUCTASE"/>
    <property type="match status" value="1"/>
</dbReference>
<organism evidence="1 2">
    <name type="scientific">Equus asinus</name>
    <name type="common">Donkey</name>
    <name type="synonym">Equus africanus asinus</name>
    <dbReference type="NCBI Taxonomy" id="9793"/>
    <lineage>
        <taxon>Eukaryota</taxon>
        <taxon>Metazoa</taxon>
        <taxon>Chordata</taxon>
        <taxon>Craniata</taxon>
        <taxon>Vertebrata</taxon>
        <taxon>Euteleostomi</taxon>
        <taxon>Mammalia</taxon>
        <taxon>Eutheria</taxon>
        <taxon>Laurasiatheria</taxon>
        <taxon>Perissodactyla</taxon>
        <taxon>Equidae</taxon>
        <taxon>Equus</taxon>
    </lineage>
</organism>
<dbReference type="GO" id="GO:0006695">
    <property type="term" value="P:cholesterol biosynthetic process"/>
    <property type="evidence" value="ECO:0007669"/>
    <property type="project" value="TreeGrafter"/>
</dbReference>
<dbReference type="InterPro" id="IPR036291">
    <property type="entry name" value="NAD(P)-bd_dom_sf"/>
</dbReference>
<sequence>MARKVVLITGASSGVGLALCKRLLEEDNGLHLCLACRNMSKADAVRTALLASYPTAEVTTVQVDVSNLPSVFQASKELKQRTSC</sequence>
<evidence type="ECO:0008006" key="3">
    <source>
        <dbReference type="Google" id="ProtNLM"/>
    </source>
</evidence>
<dbReference type="Proteomes" id="UP000694387">
    <property type="component" value="Chromosome 25"/>
</dbReference>